<keyword evidence="5" id="KW-0813">Transport</keyword>
<keyword evidence="9" id="KW-0812">Transmembrane</keyword>
<dbReference type="Gene3D" id="3.30.300.30">
    <property type="match status" value="1"/>
</dbReference>
<dbReference type="InterPro" id="IPR020845">
    <property type="entry name" value="AMP-binding_CS"/>
</dbReference>
<protein>
    <recommendedName>
        <fullName evidence="18">Very long-chain fatty acid transport protein</fullName>
    </recommendedName>
    <alternativeName>
        <fullName evidence="19">Very-long-chain acyl-CoA synthetase</fullName>
    </alternativeName>
</protein>
<evidence type="ECO:0000256" key="3">
    <source>
        <dbReference type="ARBA" id="ARBA00004651"/>
    </source>
</evidence>
<dbReference type="PANTHER" id="PTHR43107:SF15">
    <property type="entry name" value="FATTY ACID TRANSPORT PROTEIN 3, ISOFORM A"/>
    <property type="match status" value="1"/>
</dbReference>
<dbReference type="OrthoDB" id="10253869at2759"/>
<dbReference type="InterPro" id="IPR045851">
    <property type="entry name" value="AMP-bd_C_sf"/>
</dbReference>
<gene>
    <name evidence="22" type="ORF">PACTADRAFT_48495</name>
</gene>
<evidence type="ECO:0000259" key="21">
    <source>
        <dbReference type="Pfam" id="PF13193"/>
    </source>
</evidence>
<keyword evidence="23" id="KW-1185">Reference proteome</keyword>
<evidence type="ECO:0000256" key="6">
    <source>
        <dbReference type="ARBA" id="ARBA00022475"/>
    </source>
</evidence>
<dbReference type="GO" id="GO:0005811">
    <property type="term" value="C:lipid droplet"/>
    <property type="evidence" value="ECO:0007669"/>
    <property type="project" value="UniProtKB-SubCell"/>
</dbReference>
<evidence type="ECO:0000256" key="19">
    <source>
        <dbReference type="ARBA" id="ARBA00078285"/>
    </source>
</evidence>
<evidence type="ECO:0000256" key="16">
    <source>
        <dbReference type="ARBA" id="ARBA00051585"/>
    </source>
</evidence>
<dbReference type="GO" id="GO:0006515">
    <property type="term" value="P:protein quality control for misfolded or incompletely synthesized proteins"/>
    <property type="evidence" value="ECO:0007669"/>
    <property type="project" value="EnsemblFungi"/>
</dbReference>
<dbReference type="FunFam" id="3.40.50.12780:FF:000019">
    <property type="entry name" value="Long-chain fatty acid transporter"/>
    <property type="match status" value="1"/>
</dbReference>
<name>A0A1E4TY33_PACTA</name>
<dbReference type="InterPro" id="IPR025110">
    <property type="entry name" value="AMP-bd_C"/>
</dbReference>
<keyword evidence="10" id="KW-0547">Nucleotide-binding</keyword>
<feature type="domain" description="AMP-binding enzyme C-terminal" evidence="21">
    <location>
        <begin position="518"/>
        <end position="601"/>
    </location>
</feature>
<evidence type="ECO:0000256" key="12">
    <source>
        <dbReference type="ARBA" id="ARBA00022989"/>
    </source>
</evidence>
<organism evidence="22 23">
    <name type="scientific">Pachysolen tannophilus NRRL Y-2460</name>
    <dbReference type="NCBI Taxonomy" id="669874"/>
    <lineage>
        <taxon>Eukaryota</taxon>
        <taxon>Fungi</taxon>
        <taxon>Dikarya</taxon>
        <taxon>Ascomycota</taxon>
        <taxon>Saccharomycotina</taxon>
        <taxon>Pichiomycetes</taxon>
        <taxon>Pachysolenaceae</taxon>
        <taxon>Pachysolen</taxon>
    </lineage>
</organism>
<evidence type="ECO:0000256" key="15">
    <source>
        <dbReference type="ARBA" id="ARBA00023140"/>
    </source>
</evidence>
<dbReference type="PANTHER" id="PTHR43107">
    <property type="entry name" value="LONG-CHAIN FATTY ACID TRANSPORT PROTEIN"/>
    <property type="match status" value="1"/>
</dbReference>
<keyword evidence="11" id="KW-0067">ATP-binding</keyword>
<dbReference type="PROSITE" id="PS00455">
    <property type="entry name" value="AMP_BINDING"/>
    <property type="match status" value="1"/>
</dbReference>
<comment type="subcellular location">
    <subcellularLocation>
        <location evidence="3">Cell membrane</location>
        <topology evidence="3">Multi-pass membrane protein</topology>
    </subcellularLocation>
    <subcellularLocation>
        <location evidence="1">Lipid droplet</location>
    </subcellularLocation>
    <subcellularLocation>
        <location evidence="2">Peroxisome membrane</location>
        <topology evidence="2">Multi-pass membrane protein</topology>
    </subcellularLocation>
</comment>
<dbReference type="Proteomes" id="UP000094236">
    <property type="component" value="Unassembled WGS sequence"/>
</dbReference>
<feature type="domain" description="AMP-dependent synthetase/ligase" evidence="20">
    <location>
        <begin position="56"/>
        <end position="384"/>
    </location>
</feature>
<keyword evidence="7" id="KW-0436">Ligase</keyword>
<evidence type="ECO:0000256" key="9">
    <source>
        <dbReference type="ARBA" id="ARBA00022692"/>
    </source>
</evidence>
<dbReference type="GO" id="GO:0009898">
    <property type="term" value="C:cytoplasmic side of plasma membrane"/>
    <property type="evidence" value="ECO:0007669"/>
    <property type="project" value="EnsemblFungi"/>
</dbReference>
<reference evidence="23" key="1">
    <citation type="submission" date="2016-05" db="EMBL/GenBank/DDBJ databases">
        <title>Comparative genomics of biotechnologically important yeasts.</title>
        <authorList>
            <consortium name="DOE Joint Genome Institute"/>
            <person name="Riley R."/>
            <person name="Haridas S."/>
            <person name="Wolfe K.H."/>
            <person name="Lopes M.R."/>
            <person name="Hittinger C.T."/>
            <person name="Goker M."/>
            <person name="Salamov A."/>
            <person name="Wisecaver J."/>
            <person name="Long T.M."/>
            <person name="Aerts A.L."/>
            <person name="Barry K."/>
            <person name="Choi C."/>
            <person name="Clum A."/>
            <person name="Coughlan A.Y."/>
            <person name="Deshpande S."/>
            <person name="Douglass A.P."/>
            <person name="Hanson S.J."/>
            <person name="Klenk H.-P."/>
            <person name="Labutti K."/>
            <person name="Lapidus A."/>
            <person name="Lindquist E."/>
            <person name="Lipzen A."/>
            <person name="Meier-Kolthoff J.P."/>
            <person name="Ohm R.A."/>
            <person name="Otillar R.P."/>
            <person name="Pangilinan J."/>
            <person name="Peng Y."/>
            <person name="Rokas A."/>
            <person name="Rosa C.A."/>
            <person name="Scheuner C."/>
            <person name="Sibirny A.A."/>
            <person name="Slot J.C."/>
            <person name="Stielow J.B."/>
            <person name="Sun H."/>
            <person name="Kurtzman C.P."/>
            <person name="Blackwell M."/>
            <person name="Grigoriev I.V."/>
            <person name="Jeffries T.W."/>
        </authorList>
    </citation>
    <scope>NUCLEOTIDE SEQUENCE [LARGE SCALE GENOMIC DNA]</scope>
    <source>
        <strain evidence="23">NRRL Y-2460</strain>
    </source>
</reference>
<comment type="function">
    <text evidence="17">Acyl-CoA synthetase required for both the import of long chain fatty acids (LCFAs) (C14-C18) and the activation very long chain fatty acids (VLCFAs) (C20-C26) by esterification of the fatty acids into metabolically active CoA-thioesters for subsequent degradation or incorporation into phospholipids. The transport and fatty acyl-CoA synthetase activities are genetically separable and are thus independent activities. Esterifies VLCFAs in the peroxisome matrix. The VLCFAs are actively transported into peroxisomes by a PXA1-PXA2 heterodimeric transporter in the peroxisomal membrane.</text>
</comment>
<accession>A0A1E4TY33</accession>
<sequence>MNLSELTVAGTLGVGYLDAKLRLSQDLHILPNFFTRVFQHIVHILKGKVNFWYTFESVVEKYSENIALVYPRRIPGKTTKDGDNQFEIEKYTYQELYDIILRLSYILSNDYGITSKDTIAIDCTNKPLFIFLWFSLWNIGAVPSFLNYNITHHPLVHCLKIVDAAQCFVDPDAAGPIKDALPELEKELPKIKINFIDEQELMKILLNKNSPKYRAPDNTRRPDDNDWDIAALIYTSGTTGLPKSAIMSWRKSFFASTVFGQIVKIKSDSTVFTAMPLYHSTAAMLGILPAISVGAAVALSHNFSASTFWTQVKITKATHFQYVGEVCRYLLNSPRHPDEKLHQAKIAYGNGLRADIWKEFKERFGIIGIGEFYAATEAPIATTSFQTGDFGIGACRNYGKFINFVLDFQQRIVKMDPEDDSNIWRDPVTGFAKLADYNEPGELLYKIMNPKRPEMSFQGYLNNKRETNSKIIRDVFKKGDAYFRSGDLLKMDKDGLFYFIDRLGDTFRWKSENVSATEVENEILKLKEILQCVVVGVKIPNHEGRCGYAVLQPRDDMDLQNKKELQQFMQKLSKHVISNLPVYARPYFIQFCKIESTDNHKIAKKQFKNPQLPKGITGDQTIYWLNPETSCYEILDEFKWMSITQGKARL</sequence>
<evidence type="ECO:0000256" key="11">
    <source>
        <dbReference type="ARBA" id="ARBA00022840"/>
    </source>
</evidence>
<dbReference type="Pfam" id="PF00501">
    <property type="entry name" value="AMP-binding"/>
    <property type="match status" value="1"/>
</dbReference>
<evidence type="ECO:0000256" key="14">
    <source>
        <dbReference type="ARBA" id="ARBA00023136"/>
    </source>
</evidence>
<keyword evidence="13" id="KW-0445">Lipid transport</keyword>
<dbReference type="GO" id="GO:0004467">
    <property type="term" value="F:long-chain fatty acid-CoA ligase activity"/>
    <property type="evidence" value="ECO:0007669"/>
    <property type="project" value="TreeGrafter"/>
</dbReference>
<evidence type="ECO:0000256" key="8">
    <source>
        <dbReference type="ARBA" id="ARBA00022677"/>
    </source>
</evidence>
<evidence type="ECO:0000256" key="10">
    <source>
        <dbReference type="ARBA" id="ARBA00022741"/>
    </source>
</evidence>
<dbReference type="InterPro" id="IPR000873">
    <property type="entry name" value="AMP-dep_synth/lig_dom"/>
</dbReference>
<dbReference type="GO" id="GO:0005783">
    <property type="term" value="C:endoplasmic reticulum"/>
    <property type="evidence" value="ECO:0007669"/>
    <property type="project" value="EnsemblFungi"/>
</dbReference>
<dbReference type="Pfam" id="PF13193">
    <property type="entry name" value="AMP-binding_C"/>
    <property type="match status" value="1"/>
</dbReference>
<evidence type="ECO:0000259" key="20">
    <source>
        <dbReference type="Pfam" id="PF00501"/>
    </source>
</evidence>
<evidence type="ECO:0000256" key="18">
    <source>
        <dbReference type="ARBA" id="ARBA00068795"/>
    </source>
</evidence>
<dbReference type="Gene3D" id="3.40.50.12780">
    <property type="entry name" value="N-terminal domain of ligase-like"/>
    <property type="match status" value="1"/>
</dbReference>
<dbReference type="STRING" id="669874.A0A1E4TY33"/>
<evidence type="ECO:0000256" key="1">
    <source>
        <dbReference type="ARBA" id="ARBA00004502"/>
    </source>
</evidence>
<dbReference type="GO" id="GO:0005324">
    <property type="term" value="F:long-chain fatty acid transmembrane transporter activity"/>
    <property type="evidence" value="ECO:0007669"/>
    <property type="project" value="EnsemblFungi"/>
</dbReference>
<keyword evidence="8" id="KW-0551">Lipid droplet</keyword>
<dbReference type="FunFam" id="3.30.300.30:FF:000020">
    <property type="entry name" value="Long-chain fatty acid transporter"/>
    <property type="match status" value="1"/>
</dbReference>
<comment type="similarity">
    <text evidence="4">Belongs to the ATP-dependent AMP-binding enzyme family.</text>
</comment>
<evidence type="ECO:0000313" key="23">
    <source>
        <dbReference type="Proteomes" id="UP000094236"/>
    </source>
</evidence>
<keyword evidence="6" id="KW-1003">Cell membrane</keyword>
<evidence type="ECO:0000256" key="2">
    <source>
        <dbReference type="ARBA" id="ARBA00004585"/>
    </source>
</evidence>
<dbReference type="GO" id="GO:0005524">
    <property type="term" value="F:ATP binding"/>
    <property type="evidence" value="ECO:0007669"/>
    <property type="project" value="UniProtKB-KW"/>
</dbReference>
<comment type="catalytic activity">
    <reaction evidence="16">
        <text>a very long-chain fatty acid + ATP + CoA = a very long-chain fatty acyl-CoA + AMP + diphosphate</text>
        <dbReference type="Rhea" id="RHEA:54536"/>
        <dbReference type="ChEBI" id="CHEBI:30616"/>
        <dbReference type="ChEBI" id="CHEBI:33019"/>
        <dbReference type="ChEBI" id="CHEBI:57287"/>
        <dbReference type="ChEBI" id="CHEBI:58950"/>
        <dbReference type="ChEBI" id="CHEBI:138261"/>
        <dbReference type="ChEBI" id="CHEBI:456215"/>
    </reaction>
</comment>
<evidence type="ECO:0000256" key="4">
    <source>
        <dbReference type="ARBA" id="ARBA00006432"/>
    </source>
</evidence>
<dbReference type="GO" id="GO:0000038">
    <property type="term" value="P:very long-chain fatty acid metabolic process"/>
    <property type="evidence" value="ECO:0007669"/>
    <property type="project" value="EnsemblFungi"/>
</dbReference>
<evidence type="ECO:0000313" key="22">
    <source>
        <dbReference type="EMBL" id="ODV96672.1"/>
    </source>
</evidence>
<proteinExistence type="inferred from homology"/>
<dbReference type="AlphaFoldDB" id="A0A1E4TY33"/>
<evidence type="ECO:0000256" key="17">
    <source>
        <dbReference type="ARBA" id="ARBA00060276"/>
    </source>
</evidence>
<evidence type="ECO:0000256" key="13">
    <source>
        <dbReference type="ARBA" id="ARBA00023055"/>
    </source>
</evidence>
<dbReference type="InterPro" id="IPR042099">
    <property type="entry name" value="ANL_N_sf"/>
</dbReference>
<keyword evidence="15" id="KW-0576">Peroxisome</keyword>
<keyword evidence="12" id="KW-1133">Transmembrane helix</keyword>
<dbReference type="GO" id="GO:0005778">
    <property type="term" value="C:peroxisomal membrane"/>
    <property type="evidence" value="ECO:0007669"/>
    <property type="project" value="UniProtKB-SubCell"/>
</dbReference>
<evidence type="ECO:0000256" key="5">
    <source>
        <dbReference type="ARBA" id="ARBA00022448"/>
    </source>
</evidence>
<dbReference type="GO" id="GO:0031957">
    <property type="term" value="F:very long-chain fatty acid-CoA ligase activity"/>
    <property type="evidence" value="ECO:0007669"/>
    <property type="project" value="EnsemblFungi"/>
</dbReference>
<evidence type="ECO:0000256" key="7">
    <source>
        <dbReference type="ARBA" id="ARBA00022598"/>
    </source>
</evidence>
<dbReference type="GO" id="GO:0044539">
    <property type="term" value="P:long-chain fatty acid import into cell"/>
    <property type="evidence" value="ECO:0007669"/>
    <property type="project" value="EnsemblFungi"/>
</dbReference>
<dbReference type="SUPFAM" id="SSF56801">
    <property type="entry name" value="Acetyl-CoA synthetase-like"/>
    <property type="match status" value="1"/>
</dbReference>
<dbReference type="EMBL" id="KV454012">
    <property type="protein sequence ID" value="ODV96672.1"/>
    <property type="molecule type" value="Genomic_DNA"/>
</dbReference>
<keyword evidence="14" id="KW-0472">Membrane</keyword>